<organism evidence="1 2">
    <name type="scientific">Actinacidiphila polyblastidii</name>
    <dbReference type="NCBI Taxonomy" id="3110430"/>
    <lineage>
        <taxon>Bacteria</taxon>
        <taxon>Bacillati</taxon>
        <taxon>Actinomycetota</taxon>
        <taxon>Actinomycetes</taxon>
        <taxon>Kitasatosporales</taxon>
        <taxon>Streptomycetaceae</taxon>
        <taxon>Actinacidiphila</taxon>
    </lineage>
</organism>
<name>A0ABU7PKA0_9ACTN</name>
<keyword evidence="2" id="KW-1185">Reference proteome</keyword>
<dbReference type="SUPFAM" id="SSF54782">
    <property type="entry name" value="Porphobilinogen deaminase (hydroxymethylbilane synthase), C-terminal domain"/>
    <property type="match status" value="1"/>
</dbReference>
<accession>A0ABU7PKA0</accession>
<dbReference type="RefSeq" id="WP_330799875.1">
    <property type="nucleotide sequence ID" value="NZ_JAZEWV010000040.1"/>
</dbReference>
<comment type="caution">
    <text evidence="1">The sequence shown here is derived from an EMBL/GenBank/DDBJ whole genome shotgun (WGS) entry which is preliminary data.</text>
</comment>
<dbReference type="Gene3D" id="3.30.160.40">
    <property type="entry name" value="Porphobilinogen deaminase, C-terminal domain"/>
    <property type="match status" value="1"/>
</dbReference>
<reference evidence="1 2" key="1">
    <citation type="submission" date="2023-12" db="EMBL/GenBank/DDBJ databases">
        <title>Streptomyces sp. V4-01.</title>
        <authorList>
            <person name="Somphong A."/>
            <person name="Phongsopitanun W."/>
        </authorList>
    </citation>
    <scope>NUCLEOTIDE SEQUENCE [LARGE SCALE GENOMIC DNA]</scope>
    <source>
        <strain evidence="1 2">V4-01</strain>
    </source>
</reference>
<dbReference type="Proteomes" id="UP001344658">
    <property type="component" value="Unassembled WGS sequence"/>
</dbReference>
<dbReference type="InterPro" id="IPR036803">
    <property type="entry name" value="Porphobilinogen_deaminase_C_sf"/>
</dbReference>
<evidence type="ECO:0008006" key="3">
    <source>
        <dbReference type="Google" id="ProtNLM"/>
    </source>
</evidence>
<sequence>MGACARSGPDGSLTLHAQVTSLDGVRQVSGSMAGGADAPEELGAALAAELVGRGAGSILADVASAQRTGR</sequence>
<dbReference type="EMBL" id="JAZEWV010000040">
    <property type="protein sequence ID" value="MEE4546118.1"/>
    <property type="molecule type" value="Genomic_DNA"/>
</dbReference>
<evidence type="ECO:0000313" key="2">
    <source>
        <dbReference type="Proteomes" id="UP001344658"/>
    </source>
</evidence>
<proteinExistence type="predicted"/>
<evidence type="ECO:0000313" key="1">
    <source>
        <dbReference type="EMBL" id="MEE4546118.1"/>
    </source>
</evidence>
<gene>
    <name evidence="1" type="ORF">V2S66_29650</name>
</gene>
<protein>
    <recommendedName>
        <fullName evidence="3">Lipoprotein</fullName>
    </recommendedName>
</protein>